<comment type="subcellular location">
    <subcellularLocation>
        <location evidence="5">Cytoplasm</location>
    </subcellularLocation>
</comment>
<dbReference type="Gene3D" id="1.10.220.150">
    <property type="entry name" value="Arf GTPase activating protein"/>
    <property type="match status" value="1"/>
</dbReference>
<dbReference type="OMA" id="QFRQMIE"/>
<dbReference type="CDD" id="cd08204">
    <property type="entry name" value="ArfGap"/>
    <property type="match status" value="1"/>
</dbReference>
<dbReference type="OrthoDB" id="10266696at2759"/>
<dbReference type="GO" id="GO:0008270">
    <property type="term" value="F:zinc ion binding"/>
    <property type="evidence" value="ECO:0007669"/>
    <property type="project" value="UniProtKB-KW"/>
</dbReference>
<dbReference type="InterPro" id="IPR038508">
    <property type="entry name" value="ArfGAP_dom_sf"/>
</dbReference>
<dbReference type="Pfam" id="PF00169">
    <property type="entry name" value="PH"/>
    <property type="match status" value="1"/>
</dbReference>
<evidence type="ECO:0000313" key="9">
    <source>
        <dbReference type="EMBL" id="EMG46806.1"/>
    </source>
</evidence>
<feature type="region of interest" description="Disordered" evidence="6">
    <location>
        <begin position="508"/>
        <end position="531"/>
    </location>
</feature>
<evidence type="ECO:0000256" key="3">
    <source>
        <dbReference type="ARBA" id="ARBA00022833"/>
    </source>
</evidence>
<evidence type="ECO:0000256" key="4">
    <source>
        <dbReference type="PROSITE-ProRule" id="PRU00288"/>
    </source>
</evidence>
<dbReference type="EMBL" id="AOGT01001870">
    <property type="protein sequence ID" value="EMG46806.1"/>
    <property type="molecule type" value="Genomic_DNA"/>
</dbReference>
<dbReference type="AlphaFoldDB" id="M3IK73"/>
<dbReference type="GO" id="GO:0006891">
    <property type="term" value="P:intra-Golgi vesicle-mediated transport"/>
    <property type="evidence" value="ECO:0007669"/>
    <property type="project" value="TreeGrafter"/>
</dbReference>
<evidence type="ECO:0000256" key="5">
    <source>
        <dbReference type="RuleBase" id="RU369028"/>
    </source>
</evidence>
<feature type="domain" description="Arf-GAP" evidence="8">
    <location>
        <begin position="722"/>
        <end position="847"/>
    </location>
</feature>
<dbReference type="SUPFAM" id="SSF57863">
    <property type="entry name" value="ArfGap/RecO-like zinc finger"/>
    <property type="match status" value="1"/>
</dbReference>
<dbReference type="PROSITE" id="PS50115">
    <property type="entry name" value="ARFGAP"/>
    <property type="match status" value="1"/>
</dbReference>
<accession>M3IK73</accession>
<keyword evidence="5" id="KW-0040">ANK repeat</keyword>
<keyword evidence="10" id="KW-1185">Reference proteome</keyword>
<proteinExistence type="predicted"/>
<dbReference type="STRING" id="1245528.M3IK73"/>
<keyword evidence="5" id="KW-0963">Cytoplasm</keyword>
<keyword evidence="5" id="KW-0677">Repeat</keyword>
<dbReference type="HOGENOM" id="CLU_316862_0_0_1"/>
<feature type="compositionally biased region" description="Low complexity" evidence="6">
    <location>
        <begin position="510"/>
        <end position="530"/>
    </location>
</feature>
<evidence type="ECO:0000256" key="6">
    <source>
        <dbReference type="SAM" id="MobiDB-lite"/>
    </source>
</evidence>
<evidence type="ECO:0000259" key="7">
    <source>
        <dbReference type="PROSITE" id="PS50003"/>
    </source>
</evidence>
<dbReference type="GO" id="GO:0005768">
    <property type="term" value="C:endosome"/>
    <property type="evidence" value="ECO:0007669"/>
    <property type="project" value="TreeGrafter"/>
</dbReference>
<keyword evidence="3 5" id="KW-0862">Zinc</keyword>
<evidence type="ECO:0000256" key="1">
    <source>
        <dbReference type="ARBA" id="ARBA00022723"/>
    </source>
</evidence>
<dbReference type="InterPro" id="IPR001164">
    <property type="entry name" value="ArfGAP_dom"/>
</dbReference>
<feature type="domain" description="PH" evidence="7">
    <location>
        <begin position="566"/>
        <end position="664"/>
    </location>
</feature>
<dbReference type="PANTHER" id="PTHR23180">
    <property type="entry name" value="CENTAURIN/ARF"/>
    <property type="match status" value="1"/>
</dbReference>
<dbReference type="Proteomes" id="UP000011777">
    <property type="component" value="Unassembled WGS sequence"/>
</dbReference>
<dbReference type="SMART" id="SM00233">
    <property type="entry name" value="PH"/>
    <property type="match status" value="1"/>
</dbReference>
<keyword evidence="2 4" id="KW-0863">Zinc-finger</keyword>
<sequence>MDTLGKIAFPYFQEEYSNTTLSKLVLTDELDSKRTIVSLNEKKQIETLSSIYTNSQQPIPSLNSFIENPDKEEKSQFPLLIKIDPEYNKLKFHVSIKPVDGFKSRSLLIVKSRGVTDVDLLKNQLYDEHSQDRSMSELSKLKYSKLPIDENNHTFQKVIINDFFDPKTVNDTKLTISLWEHDSESNEFCHLLNFSFWIDKITPIETPLNRSSFSLPSRGQPLEEKSPETKLFSLGDFRREFNINIEDGPEFRKTLAKLEDTIPLARKKYSALIDEFKTLETNVRKISASKIKIMEAIDGLIDLESTSLLRDFGFQHDFHVVFRSLFEPFEKNINFFFDKICDYKMLSKIFSNIGLGNQLETSTVQADLQKKFESDSKEYYSWLNKYLSNEKERPESKLLAKRKTFELSKFDYLNNLSKVTNNQYVNGLMENLFKFISLNYDERNPRLLDYRAFKDKKSNQNLLGDNYQIYINALLRFNSEKYQFRQMIEACQSNEELTHLIRYNRLNHKSSSNHPSANTSTTTSTTGSPADLVATTTDDFIVTKENFDLIFSDSKPPSNESNNHDDSEMSGILFTLGGQKKQGWHKEWVVLKGGQLIEYADWRKGRTPINKPIEIALASVKAINYDKRQFCFEVLTSTGSKRVFQAFDNDERSKWVKALYNAGQLVNTTRLERTLGKDLSREGRKKTIGKLITEFKEKPVIPGQDRSISPISLTSKAPPVEKDYLHMVRSIPNSDNTNCLDCGSSESVEWISINTLSCFCLKCASCHRNIGSHITKIRSLKLDKFENETELLLKYINNRKVNSYLEENLSPDEKIDKDANNESRLSFIKKKYLDKKYKSIIPDVNNLLIKAIQRINIPDVLKYILCGGDINLSIQISIPNKNEYLVITLFEYSLRKYIEIKDSDDYEFGINHKKLFLISELLILNGCKVSEHIKDLQKEDLGLTEDAIEYWKIRSLKLSGSRVRS</sequence>
<dbReference type="InterPro" id="IPR027267">
    <property type="entry name" value="AH/BAR_dom_sf"/>
</dbReference>
<dbReference type="Gene3D" id="1.20.1270.60">
    <property type="entry name" value="Arfaptin homology (AH) domain/BAR domain"/>
    <property type="match status" value="1"/>
</dbReference>
<dbReference type="GO" id="GO:0005096">
    <property type="term" value="F:GTPase activator activity"/>
    <property type="evidence" value="ECO:0007669"/>
    <property type="project" value="UniProtKB-KW"/>
</dbReference>
<comment type="caution">
    <text evidence="9">The sequence shown here is derived from an EMBL/GenBank/DDBJ whole genome shotgun (WGS) entry which is preliminary data.</text>
</comment>
<dbReference type="InterPro" id="IPR011993">
    <property type="entry name" value="PH-like_dom_sf"/>
</dbReference>
<gene>
    <name evidence="9" type="ORF">G210_2939</name>
</gene>
<dbReference type="CDD" id="cd07608">
    <property type="entry name" value="BAR_ArfGAP_fungi"/>
    <property type="match status" value="1"/>
</dbReference>
<dbReference type="InterPro" id="IPR037278">
    <property type="entry name" value="ARFGAP/RecO"/>
</dbReference>
<protein>
    <recommendedName>
        <fullName evidence="5">ADP-ribosylation factor GTPase-activating protein</fullName>
    </recommendedName>
</protein>
<comment type="function">
    <text evidence="5">GTPase-activating protein for the ADP ribosylation factor family.</text>
</comment>
<dbReference type="eggNOG" id="KOG0521">
    <property type="taxonomic scope" value="Eukaryota"/>
</dbReference>
<evidence type="ECO:0000259" key="8">
    <source>
        <dbReference type="PROSITE" id="PS50115"/>
    </source>
</evidence>
<name>M3IK73_CANMX</name>
<reference evidence="9 10" key="1">
    <citation type="submission" date="2013-02" db="EMBL/GenBank/DDBJ databases">
        <title>Genome sequence of Candida maltosa Xu316, a potential industrial strain for xylitol and ethanol production.</title>
        <authorList>
            <person name="Yu J."/>
            <person name="Wang Q."/>
            <person name="Geng X."/>
            <person name="Bao W."/>
            <person name="He P."/>
            <person name="Cai J."/>
        </authorList>
    </citation>
    <scope>NUCLEOTIDE SEQUENCE [LARGE SCALE GENOMIC DNA]</scope>
    <source>
        <strain evidence="10">Xu316</strain>
    </source>
</reference>
<dbReference type="InterPro" id="IPR001849">
    <property type="entry name" value="PH_domain"/>
</dbReference>
<dbReference type="PROSITE" id="PS50003">
    <property type="entry name" value="PH_DOMAIN"/>
    <property type="match status" value="1"/>
</dbReference>
<dbReference type="Gene3D" id="2.30.29.30">
    <property type="entry name" value="Pleckstrin-homology domain (PH domain)/Phosphotyrosine-binding domain (PTB)"/>
    <property type="match status" value="1"/>
</dbReference>
<organism evidence="9 10">
    <name type="scientific">Candida maltosa (strain Xu316)</name>
    <name type="common">Yeast</name>
    <dbReference type="NCBI Taxonomy" id="1245528"/>
    <lineage>
        <taxon>Eukaryota</taxon>
        <taxon>Fungi</taxon>
        <taxon>Dikarya</taxon>
        <taxon>Ascomycota</taxon>
        <taxon>Saccharomycotina</taxon>
        <taxon>Pichiomycetes</taxon>
        <taxon>Debaryomycetaceae</taxon>
        <taxon>Candida/Lodderomyces clade</taxon>
        <taxon>Candida</taxon>
    </lineage>
</organism>
<dbReference type="SUPFAM" id="SSF50729">
    <property type="entry name" value="PH domain-like"/>
    <property type="match status" value="1"/>
</dbReference>
<dbReference type="SUPFAM" id="SSF103657">
    <property type="entry name" value="BAR/IMD domain-like"/>
    <property type="match status" value="1"/>
</dbReference>
<evidence type="ECO:0000256" key="2">
    <source>
        <dbReference type="ARBA" id="ARBA00022771"/>
    </source>
</evidence>
<keyword evidence="5" id="KW-0343">GTPase activation</keyword>
<dbReference type="PANTHER" id="PTHR23180:SF160">
    <property type="entry name" value="ADP-RIBOSYLATION FACTOR GTPASE-ACTIVATING PROTEIN EFFECTOR PROTEIN 1"/>
    <property type="match status" value="1"/>
</dbReference>
<dbReference type="GO" id="GO:0005802">
    <property type="term" value="C:trans-Golgi network"/>
    <property type="evidence" value="ECO:0007669"/>
    <property type="project" value="TreeGrafter"/>
</dbReference>
<dbReference type="Pfam" id="PF01412">
    <property type="entry name" value="ArfGap"/>
    <property type="match status" value="1"/>
</dbReference>
<keyword evidence="1 5" id="KW-0479">Metal-binding</keyword>
<dbReference type="InterPro" id="IPR045258">
    <property type="entry name" value="ACAP1/2/3-like"/>
</dbReference>
<evidence type="ECO:0000313" key="10">
    <source>
        <dbReference type="Proteomes" id="UP000011777"/>
    </source>
</evidence>
<dbReference type="SMART" id="SM00105">
    <property type="entry name" value="ArfGap"/>
    <property type="match status" value="1"/>
</dbReference>